<accession>A0A6J7M393</accession>
<evidence type="ECO:0000313" key="2">
    <source>
        <dbReference type="EMBL" id="CAB4806194.1"/>
    </source>
</evidence>
<dbReference type="AlphaFoldDB" id="A0A6J7M393"/>
<proteinExistence type="predicted"/>
<gene>
    <name evidence="2" type="ORF">UFOPK3001_01264</name>
    <name evidence="3" type="ORF">UFOPK3954_00158</name>
</gene>
<dbReference type="InterPro" id="IPR037401">
    <property type="entry name" value="SnoaL-like"/>
</dbReference>
<sequence>MELDKEHEIEEMLAERAIRRVIQAYAHAADRGDVALMQSLFWPDATLDIGIYQGGVAGFIEGFVAAQRDSTRVTNHFQGNMFIEVNLSEHVARAETYCIGGSRIRNDDGTVVDRLSHVRYVDRFEERRGDWRIHRRVVAFDWSGTTPVLTDDAPRPQYVMGRRGADDIWHHILG</sequence>
<dbReference type="CDD" id="cd00531">
    <property type="entry name" value="NTF2_like"/>
    <property type="match status" value="1"/>
</dbReference>
<protein>
    <submittedName>
        <fullName evidence="3">Unannotated protein</fullName>
    </submittedName>
</protein>
<evidence type="ECO:0000313" key="3">
    <source>
        <dbReference type="EMBL" id="CAB4974598.1"/>
    </source>
</evidence>
<name>A0A6J7M393_9ZZZZ</name>
<dbReference type="Pfam" id="PF13577">
    <property type="entry name" value="SnoaL_4"/>
    <property type="match status" value="1"/>
</dbReference>
<dbReference type="EMBL" id="CAFBON010000008">
    <property type="protein sequence ID" value="CAB4974598.1"/>
    <property type="molecule type" value="Genomic_DNA"/>
</dbReference>
<dbReference type="EMBL" id="CAFAAJ010000073">
    <property type="protein sequence ID" value="CAB4806194.1"/>
    <property type="molecule type" value="Genomic_DNA"/>
</dbReference>
<reference evidence="3" key="1">
    <citation type="submission" date="2020-05" db="EMBL/GenBank/DDBJ databases">
        <authorList>
            <person name="Chiriac C."/>
            <person name="Salcher M."/>
            <person name="Ghai R."/>
            <person name="Kavagutti S V."/>
        </authorList>
    </citation>
    <scope>NUCLEOTIDE SEQUENCE</scope>
</reference>
<evidence type="ECO:0000259" key="1">
    <source>
        <dbReference type="Pfam" id="PF13577"/>
    </source>
</evidence>
<organism evidence="3">
    <name type="scientific">freshwater metagenome</name>
    <dbReference type="NCBI Taxonomy" id="449393"/>
    <lineage>
        <taxon>unclassified sequences</taxon>
        <taxon>metagenomes</taxon>
        <taxon>ecological metagenomes</taxon>
    </lineage>
</organism>
<dbReference type="SUPFAM" id="SSF54427">
    <property type="entry name" value="NTF2-like"/>
    <property type="match status" value="1"/>
</dbReference>
<feature type="domain" description="SnoaL-like" evidence="1">
    <location>
        <begin position="11"/>
        <end position="136"/>
    </location>
</feature>
<dbReference type="Gene3D" id="3.10.450.50">
    <property type="match status" value="1"/>
</dbReference>
<dbReference type="InterPro" id="IPR032710">
    <property type="entry name" value="NTF2-like_dom_sf"/>
</dbReference>